<dbReference type="EMBL" id="CDMZ01001222">
    <property type="protein sequence ID" value="CUC09630.1"/>
    <property type="molecule type" value="Genomic_DNA"/>
</dbReference>
<feature type="compositionally biased region" description="Polar residues" evidence="1">
    <location>
        <begin position="1"/>
        <end position="10"/>
    </location>
</feature>
<evidence type="ECO:0000256" key="1">
    <source>
        <dbReference type="SAM" id="MobiDB-lite"/>
    </source>
</evidence>
<proteinExistence type="predicted"/>
<sequence length="87" mass="8968">MEDIVESSQPSDRKRGGGPEGGTKGLPRKKDKTSSTPLKKPNWETSRVRKVSRASADSLLSLSAETVTTTAAAATAAADGEAGSSVH</sequence>
<reference evidence="2" key="1">
    <citation type="submission" date="2014-11" db="EMBL/GenBank/DDBJ databases">
        <title>Molecular phylogeny of cliff fern family Woodsiaceae with morphological implications.</title>
        <authorList>
            <person name="Shao Y.-Z."/>
            <person name="Wei R."/>
            <person name="Zhang X.-C."/>
        </authorList>
    </citation>
    <scope>NUCLEOTIDE SEQUENCE</scope>
</reference>
<protein>
    <submittedName>
        <fullName evidence="2">Uncharacterized protein</fullName>
    </submittedName>
</protein>
<dbReference type="VEuPathDB" id="CryptoDB:Cvel_21941"/>
<evidence type="ECO:0000313" key="2">
    <source>
        <dbReference type="EMBL" id="CUC09630.1"/>
    </source>
</evidence>
<gene>
    <name evidence="2" type="ORF">Cvel_21941.t1</name>
</gene>
<accession>A0A0K6S7Z2</accession>
<feature type="region of interest" description="Disordered" evidence="1">
    <location>
        <begin position="1"/>
        <end position="55"/>
    </location>
</feature>
<organism evidence="2">
    <name type="scientific">Chromera velia CCMP2878</name>
    <dbReference type="NCBI Taxonomy" id="1169474"/>
    <lineage>
        <taxon>Eukaryota</taxon>
        <taxon>Sar</taxon>
        <taxon>Alveolata</taxon>
        <taxon>Colpodellida</taxon>
        <taxon>Chromeraceae</taxon>
        <taxon>Chromera</taxon>
    </lineage>
</organism>
<dbReference type="AlphaFoldDB" id="A0A0K6S7Z2"/>
<name>A0A0K6S7Z2_9ALVE</name>